<feature type="binding site" evidence="9">
    <location>
        <position position="303"/>
    </location>
    <ligand>
        <name>substrate</name>
    </ligand>
</feature>
<sequence length="336" mass="34812">MSARRRHIASGALAMIAALTLAGCSGGGTSEEPASPQTIVPAAASEFWVDPASTAAKQVEEWRNQGRSADATELEKIARQPVARWIGSDGNTADEVRGLVGQAKAAGRTAVLVAYNIPNRDCGLYSQGGASDDGDYRNWVSDFASGLGGTKTIVILEPDALPQTLTNCEGQGEQEGREALLAGAVKTLSQAGAEVYIDAGNPGFVTDTGKLADGLRKSGVDQAAGFALNVSNFQSTDAVESYGKKVSDAVGGKKFVIDTSRNGNGPYTSSDDKNWCNPPGRALGTPPTRSTGDPRVAAFLWIKEPGDSDGECRGGPKAGDWMPDYALGLAKAAKSS</sequence>
<feature type="chain" id="PRO_5039763692" description="Glucanase" evidence="11">
    <location>
        <begin position="23"/>
        <end position="336"/>
    </location>
</feature>
<dbReference type="InterPro" id="IPR016288">
    <property type="entry name" value="Beta_cellobiohydrolase"/>
</dbReference>
<evidence type="ECO:0000256" key="12">
    <source>
        <dbReference type="SAM" id="MobiDB-lite"/>
    </source>
</evidence>
<gene>
    <name evidence="13" type="ORF">BJ983_004346</name>
</gene>
<dbReference type="PANTHER" id="PTHR34876:SF4">
    <property type="entry name" value="1,4-BETA-D-GLUCAN CELLOBIOHYDROLASE C-RELATED"/>
    <property type="match status" value="1"/>
</dbReference>
<evidence type="ECO:0000313" key="13">
    <source>
        <dbReference type="EMBL" id="NYD38244.1"/>
    </source>
</evidence>
<dbReference type="PIRSF" id="PIRSF001100">
    <property type="entry name" value="Beta_cellobiohydrolase"/>
    <property type="match status" value="1"/>
</dbReference>
<feature type="compositionally biased region" description="Polar residues" evidence="12">
    <location>
        <begin position="260"/>
        <end position="269"/>
    </location>
</feature>
<evidence type="ECO:0000256" key="1">
    <source>
        <dbReference type="ARBA" id="ARBA00022729"/>
    </source>
</evidence>
<dbReference type="RefSeq" id="WP_179795720.1">
    <property type="nucleotide sequence ID" value="NZ_BAABHP010000020.1"/>
</dbReference>
<dbReference type="Proteomes" id="UP000535890">
    <property type="component" value="Unassembled WGS sequence"/>
</dbReference>
<feature type="active site" description="Proton donor" evidence="8 10">
    <location>
        <position position="159"/>
    </location>
</feature>
<feature type="region of interest" description="Disordered" evidence="12">
    <location>
        <begin position="260"/>
        <end position="293"/>
    </location>
</feature>
<keyword evidence="7 11" id="KW-0624">Polysaccharide degradation</keyword>
<accession>A0A7Y9J8B4</accession>
<comment type="caution">
    <text evidence="13">The sequence shown here is derived from an EMBL/GenBank/DDBJ whole genome shotgun (WGS) entry which is preliminary data.</text>
</comment>
<keyword evidence="5 11" id="KW-0119">Carbohydrate metabolism</keyword>
<dbReference type="PROSITE" id="PS00656">
    <property type="entry name" value="GLYCOSYL_HYDROL_F6_2"/>
    <property type="match status" value="1"/>
</dbReference>
<protein>
    <recommendedName>
        <fullName evidence="11">Glucanase</fullName>
        <ecNumber evidence="11">3.2.1.-</ecNumber>
    </recommendedName>
</protein>
<evidence type="ECO:0000256" key="3">
    <source>
        <dbReference type="ARBA" id="ARBA00023001"/>
    </source>
</evidence>
<keyword evidence="2 11" id="KW-0378">Hydrolase</keyword>
<evidence type="ECO:0000256" key="2">
    <source>
        <dbReference type="ARBA" id="ARBA00022801"/>
    </source>
</evidence>
<evidence type="ECO:0000256" key="9">
    <source>
        <dbReference type="PIRSR" id="PIRSR001100-2"/>
    </source>
</evidence>
<evidence type="ECO:0000256" key="10">
    <source>
        <dbReference type="PROSITE-ProRule" id="PRU10057"/>
    </source>
</evidence>
<evidence type="ECO:0000256" key="7">
    <source>
        <dbReference type="ARBA" id="ARBA00023326"/>
    </source>
</evidence>
<feature type="binding site" evidence="9">
    <location>
        <position position="275"/>
    </location>
    <ligand>
        <name>substrate</name>
    </ligand>
</feature>
<dbReference type="EC" id="3.2.1.-" evidence="11"/>
<evidence type="ECO:0000256" key="6">
    <source>
        <dbReference type="ARBA" id="ARBA00023295"/>
    </source>
</evidence>
<keyword evidence="14" id="KW-1185">Reference proteome</keyword>
<organism evidence="13 14">
    <name type="scientific">Actinomycetospora corticicola</name>
    <dbReference type="NCBI Taxonomy" id="663602"/>
    <lineage>
        <taxon>Bacteria</taxon>
        <taxon>Bacillati</taxon>
        <taxon>Actinomycetota</taxon>
        <taxon>Actinomycetes</taxon>
        <taxon>Pseudonocardiales</taxon>
        <taxon>Pseudonocardiaceae</taxon>
        <taxon>Actinomycetospora</taxon>
    </lineage>
</organism>
<feature type="active site" description="Proton acceptor" evidence="8">
    <location>
        <position position="309"/>
    </location>
</feature>
<name>A0A7Y9J8B4_9PSEU</name>
<dbReference type="GO" id="GO:0004553">
    <property type="term" value="F:hydrolase activity, hydrolyzing O-glycosyl compounds"/>
    <property type="evidence" value="ECO:0007669"/>
    <property type="project" value="InterPro"/>
</dbReference>
<keyword evidence="3 11" id="KW-0136">Cellulose degradation</keyword>
<feature type="signal peptide" evidence="11">
    <location>
        <begin position="1"/>
        <end position="22"/>
    </location>
</feature>
<dbReference type="PROSITE" id="PS51257">
    <property type="entry name" value="PROKAR_LIPOPROTEIN"/>
    <property type="match status" value="1"/>
</dbReference>
<dbReference type="Pfam" id="PF01341">
    <property type="entry name" value="Glyco_hydro_6"/>
    <property type="match status" value="1"/>
</dbReference>
<proteinExistence type="inferred from homology"/>
<dbReference type="SUPFAM" id="SSF51989">
    <property type="entry name" value="Glycosyl hydrolases family 6, cellulases"/>
    <property type="match status" value="1"/>
</dbReference>
<comment type="similarity">
    <text evidence="11">Belongs to the glycosyl hydrolase family 6.</text>
</comment>
<evidence type="ECO:0000313" key="14">
    <source>
        <dbReference type="Proteomes" id="UP000535890"/>
    </source>
</evidence>
<keyword evidence="6 11" id="KW-0326">Glycosidase</keyword>
<dbReference type="AlphaFoldDB" id="A0A7Y9J8B4"/>
<evidence type="ECO:0000256" key="8">
    <source>
        <dbReference type="PIRSR" id="PIRSR001100-1"/>
    </source>
</evidence>
<dbReference type="Gene3D" id="3.20.20.40">
    <property type="entry name" value="1, 4-beta cellobiohydrolase"/>
    <property type="match status" value="1"/>
</dbReference>
<evidence type="ECO:0000256" key="5">
    <source>
        <dbReference type="ARBA" id="ARBA00023277"/>
    </source>
</evidence>
<dbReference type="InterPro" id="IPR001524">
    <property type="entry name" value="Glyco_hydro_6_CS"/>
</dbReference>
<keyword evidence="1 11" id="KW-0732">Signal</keyword>
<feature type="binding site" evidence="9">
    <location>
        <position position="85"/>
    </location>
    <ligand>
        <name>substrate</name>
    </ligand>
</feature>
<dbReference type="GO" id="GO:0030245">
    <property type="term" value="P:cellulose catabolic process"/>
    <property type="evidence" value="ECO:0007669"/>
    <property type="project" value="UniProtKB-KW"/>
</dbReference>
<dbReference type="PANTHER" id="PTHR34876">
    <property type="match status" value="1"/>
</dbReference>
<dbReference type="InterPro" id="IPR036434">
    <property type="entry name" value="Beta_cellobiohydrolase_sf"/>
</dbReference>
<keyword evidence="4" id="KW-1015">Disulfide bond</keyword>
<evidence type="ECO:0000256" key="4">
    <source>
        <dbReference type="ARBA" id="ARBA00023157"/>
    </source>
</evidence>
<reference evidence="13 14" key="1">
    <citation type="submission" date="2020-07" db="EMBL/GenBank/DDBJ databases">
        <title>Sequencing the genomes of 1000 actinobacteria strains.</title>
        <authorList>
            <person name="Klenk H.-P."/>
        </authorList>
    </citation>
    <scope>NUCLEOTIDE SEQUENCE [LARGE SCALE GENOMIC DNA]</scope>
    <source>
        <strain evidence="13 14">DSM 45772</strain>
    </source>
</reference>
<feature type="binding site" evidence="9">
    <location>
        <position position="232"/>
    </location>
    <ligand>
        <name>substrate</name>
    </ligand>
</feature>
<evidence type="ECO:0000256" key="11">
    <source>
        <dbReference type="RuleBase" id="RU361186"/>
    </source>
</evidence>
<dbReference type="EMBL" id="JACCBN010000001">
    <property type="protein sequence ID" value="NYD38244.1"/>
    <property type="molecule type" value="Genomic_DNA"/>
</dbReference>
<dbReference type="PRINTS" id="PR00733">
    <property type="entry name" value="GLHYDRLASE6"/>
</dbReference>